<keyword evidence="1" id="KW-1133">Transmembrane helix</keyword>
<organism evidence="2 3">
    <name type="scientific">Nonomuraea spiralis</name>
    <dbReference type="NCBI Taxonomy" id="46182"/>
    <lineage>
        <taxon>Bacteria</taxon>
        <taxon>Bacillati</taxon>
        <taxon>Actinomycetota</taxon>
        <taxon>Actinomycetes</taxon>
        <taxon>Streptosporangiales</taxon>
        <taxon>Streptosporangiaceae</taxon>
        <taxon>Nonomuraea</taxon>
    </lineage>
</organism>
<evidence type="ECO:0000256" key="1">
    <source>
        <dbReference type="SAM" id="Phobius"/>
    </source>
</evidence>
<evidence type="ECO:0008006" key="4">
    <source>
        <dbReference type="Google" id="ProtNLM"/>
    </source>
</evidence>
<keyword evidence="3" id="KW-1185">Reference proteome</keyword>
<feature type="transmembrane region" description="Helical" evidence="1">
    <location>
        <begin position="118"/>
        <end position="138"/>
    </location>
</feature>
<proteinExistence type="predicted"/>
<dbReference type="Proteomes" id="UP001589647">
    <property type="component" value="Unassembled WGS sequence"/>
</dbReference>
<evidence type="ECO:0000313" key="3">
    <source>
        <dbReference type="Proteomes" id="UP001589647"/>
    </source>
</evidence>
<feature type="transmembrane region" description="Helical" evidence="1">
    <location>
        <begin position="7"/>
        <end position="28"/>
    </location>
</feature>
<accession>A0ABV5IIA8</accession>
<feature type="transmembrane region" description="Helical" evidence="1">
    <location>
        <begin position="84"/>
        <end position="106"/>
    </location>
</feature>
<evidence type="ECO:0000313" key="2">
    <source>
        <dbReference type="EMBL" id="MFB9204270.1"/>
    </source>
</evidence>
<comment type="caution">
    <text evidence="2">The sequence shown here is derived from an EMBL/GenBank/DDBJ whole genome shotgun (WGS) entry which is preliminary data.</text>
</comment>
<sequence length="142" mass="14470">MTGKPRGALALMYGGAALTVFATLFVFIGRDGLAEHLSTGYPALGPGKIDEGVTLYTVILCVVGALGLLGWLGAAGAARAGKGWARWAAAGLFAVALCFAVAALTVRDTNGEVGLAPLLGWLQVLPLIPGLVAVVLLWRRAG</sequence>
<name>A0ABV5IIA8_9ACTN</name>
<reference evidence="2 3" key="1">
    <citation type="submission" date="2024-09" db="EMBL/GenBank/DDBJ databases">
        <authorList>
            <person name="Sun Q."/>
            <person name="Mori K."/>
        </authorList>
    </citation>
    <scope>NUCLEOTIDE SEQUENCE [LARGE SCALE GENOMIC DNA]</scope>
    <source>
        <strain evidence="2 3">CCM 3426</strain>
    </source>
</reference>
<gene>
    <name evidence="2" type="ORF">ACFFV7_23960</name>
</gene>
<keyword evidence="1" id="KW-0472">Membrane</keyword>
<protein>
    <recommendedName>
        <fullName evidence="4">DUF423 domain-containing protein</fullName>
    </recommendedName>
</protein>
<dbReference type="RefSeq" id="WP_189649023.1">
    <property type="nucleotide sequence ID" value="NZ_BMRC01000008.1"/>
</dbReference>
<feature type="transmembrane region" description="Helical" evidence="1">
    <location>
        <begin position="53"/>
        <end position="72"/>
    </location>
</feature>
<keyword evidence="1" id="KW-0812">Transmembrane</keyword>
<dbReference type="EMBL" id="JBHMEI010000016">
    <property type="protein sequence ID" value="MFB9204270.1"/>
    <property type="molecule type" value="Genomic_DNA"/>
</dbReference>